<dbReference type="RefSeq" id="XP_028153905.1">
    <property type="nucleotide sequence ID" value="XM_028298104.1"/>
</dbReference>
<feature type="non-terminal residue" evidence="1">
    <location>
        <position position="288"/>
    </location>
</feature>
<organism evidence="1">
    <name type="scientific">Diabrotica virgifera virgifera</name>
    <name type="common">western corn rootworm</name>
    <dbReference type="NCBI Taxonomy" id="50390"/>
    <lineage>
        <taxon>Eukaryota</taxon>
        <taxon>Metazoa</taxon>
        <taxon>Ecdysozoa</taxon>
        <taxon>Arthropoda</taxon>
        <taxon>Hexapoda</taxon>
        <taxon>Insecta</taxon>
        <taxon>Pterygota</taxon>
        <taxon>Neoptera</taxon>
        <taxon>Endopterygota</taxon>
        <taxon>Coleoptera</taxon>
        <taxon>Polyphaga</taxon>
        <taxon>Cucujiformia</taxon>
        <taxon>Chrysomeloidea</taxon>
        <taxon>Chrysomelidae</taxon>
        <taxon>Galerucinae</taxon>
        <taxon>Diabroticina</taxon>
        <taxon>Diabroticites</taxon>
        <taxon>Diabrotica</taxon>
    </lineage>
</organism>
<dbReference type="AlphaFoldDB" id="A0A6P7HDR1"/>
<sequence length="288" mass="33777">MDSIQSDLALETFYEIWNKIIQNCVPKFKTFNNSKLFPSWYTQEIKDLIKNKNKFRKLQNISNYYLEKYKESRRALKYLIKIEENKYLKEVQQNVEGNINYFWNYIKNKKSNCTHAGNFVYLGQNVDGENTAEVFAKFFASTYNSDKATYNLDFGNSSYLHNDFFAIESIDYNDFKEAVKKLKPKKAAGTDGIPPYILKGCSEWLIEPMVHIFNRLINSKVFPTIWKTAVTTPIHKSGTLQNIENYRPIAIMCAPAKLFEQIIHNKLYSYIIEKYIMSQQPGFVLKKS</sequence>
<dbReference type="InParanoid" id="A0A6P7HDR1"/>
<dbReference type="GO" id="GO:0071897">
    <property type="term" value="P:DNA biosynthetic process"/>
    <property type="evidence" value="ECO:0007669"/>
    <property type="project" value="UniProtKB-ARBA"/>
</dbReference>
<dbReference type="InterPro" id="IPR043502">
    <property type="entry name" value="DNA/RNA_pol_sf"/>
</dbReference>
<protein>
    <submittedName>
        <fullName evidence="1">Uncharacterized protein LOC114347395</fullName>
    </submittedName>
</protein>
<gene>
    <name evidence="1" type="primary">LOC114347395</name>
</gene>
<dbReference type="PANTHER" id="PTHR33395">
    <property type="entry name" value="TRANSCRIPTASE, PUTATIVE-RELATED-RELATED"/>
    <property type="match status" value="1"/>
</dbReference>
<dbReference type="PANTHER" id="PTHR33395:SF22">
    <property type="entry name" value="REVERSE TRANSCRIPTASE DOMAIN-CONTAINING PROTEIN"/>
    <property type="match status" value="1"/>
</dbReference>
<proteinExistence type="predicted"/>
<name>A0A6P7HDR1_DIAVI</name>
<evidence type="ECO:0000313" key="1">
    <source>
        <dbReference type="RefSeq" id="XP_028153905.1"/>
    </source>
</evidence>
<dbReference type="SUPFAM" id="SSF56672">
    <property type="entry name" value="DNA/RNA polymerases"/>
    <property type="match status" value="1"/>
</dbReference>
<accession>A0A6P7HDR1</accession>
<reference evidence="1" key="1">
    <citation type="submission" date="2025-08" db="UniProtKB">
        <authorList>
            <consortium name="RefSeq"/>
        </authorList>
    </citation>
    <scope>IDENTIFICATION</scope>
    <source>
        <tissue evidence="1">Whole insect</tissue>
    </source>
</reference>